<name>A0A0F8ZK17_9ZZZZ</name>
<protein>
    <submittedName>
        <fullName evidence="1">Uncharacterized protein</fullName>
    </submittedName>
</protein>
<dbReference type="EMBL" id="LAZR01047467">
    <property type="protein sequence ID" value="KKK94157.1"/>
    <property type="molecule type" value="Genomic_DNA"/>
</dbReference>
<reference evidence="1" key="1">
    <citation type="journal article" date="2015" name="Nature">
        <title>Complex archaea that bridge the gap between prokaryotes and eukaryotes.</title>
        <authorList>
            <person name="Spang A."/>
            <person name="Saw J.H."/>
            <person name="Jorgensen S.L."/>
            <person name="Zaremba-Niedzwiedzka K."/>
            <person name="Martijn J."/>
            <person name="Lind A.E."/>
            <person name="van Eijk R."/>
            <person name="Schleper C."/>
            <person name="Guy L."/>
            <person name="Ettema T.J."/>
        </authorList>
    </citation>
    <scope>NUCLEOTIDE SEQUENCE</scope>
</reference>
<proteinExistence type="predicted"/>
<comment type="caution">
    <text evidence="1">The sequence shown here is derived from an EMBL/GenBank/DDBJ whole genome shotgun (WGS) entry which is preliminary data.</text>
</comment>
<dbReference type="AlphaFoldDB" id="A0A0F8ZK17"/>
<evidence type="ECO:0000313" key="1">
    <source>
        <dbReference type="EMBL" id="KKK94157.1"/>
    </source>
</evidence>
<accession>A0A0F8ZK17</accession>
<gene>
    <name evidence="1" type="ORF">LCGC14_2685680</name>
</gene>
<organism evidence="1">
    <name type="scientific">marine sediment metagenome</name>
    <dbReference type="NCBI Taxonomy" id="412755"/>
    <lineage>
        <taxon>unclassified sequences</taxon>
        <taxon>metagenomes</taxon>
        <taxon>ecological metagenomes</taxon>
    </lineage>
</organism>
<sequence length="132" mass="15384">MKTWDELKDAEKNELVAECKRWRKEVELSSTGHPNPIWVDEHYNHILPWQLPHWATDGCRSFTELWPEIEERARRVLISNIGFTEKVCIVETQERAYFFNLPTQRFDASVISHVFVAITSGKCGCHAMKGPI</sequence>